<sequence>MRRTFWWCLLHTSSGTKHWRVAAPFIEHLGIKLFIKPWLRQAGAASRVMRVQVDIMIEGIPSHAWARDTAAELLGSACLIDSLAPQTTSREDLSLYKLRAWCVDPDDVPAFRKLWVPKPPEVSVDPAARRASFRQLLEYPAFIHIGRVRDFSPPELWRRASGSDSRSGQSGLPDSSGGSFQGGEWVVQPWTRGVCDDRGAGRRSHFPANDGGGGAQRRSYRAALEGRVGPSAWRLPHMGSGALAVTPAPVVAHDDRTVREQERSNGLILTQSEMRTALGTAGNRTVPSKGPILENSELPTEVETAAKSVRADQCIPEMERTFALMHMVDQETGADPDRMRGWSGPRLSRCWFRRWRPGTGPQMRTRRLEALRGQLGRGHHR</sequence>
<name>A0A453EHU8_AEGTS</name>
<proteinExistence type="predicted"/>
<evidence type="ECO:0000256" key="1">
    <source>
        <dbReference type="SAM" id="MobiDB-lite"/>
    </source>
</evidence>
<accession>A0A453EHU8</accession>
<dbReference type="InterPro" id="IPR053253">
    <property type="entry name" value="Sex_diff_modulator"/>
</dbReference>
<reference evidence="2" key="5">
    <citation type="journal article" date="2021" name="G3 (Bethesda)">
        <title>Aegilops tauschii genome assembly Aet v5.0 features greater sequence contiguity and improved annotation.</title>
        <authorList>
            <person name="Wang L."/>
            <person name="Zhu T."/>
            <person name="Rodriguez J.C."/>
            <person name="Deal K.R."/>
            <person name="Dubcovsky J."/>
            <person name="McGuire P.E."/>
            <person name="Lux T."/>
            <person name="Spannagl M."/>
            <person name="Mayer K.F.X."/>
            <person name="Baldrich P."/>
            <person name="Meyers B.C."/>
            <person name="Huo N."/>
            <person name="Gu Y.Q."/>
            <person name="Zhou H."/>
            <person name="Devos K.M."/>
            <person name="Bennetzen J.L."/>
            <person name="Unver T."/>
            <person name="Budak H."/>
            <person name="Gulick P.J."/>
            <person name="Galiba G."/>
            <person name="Kalapos B."/>
            <person name="Nelson D.R."/>
            <person name="Li P."/>
            <person name="You F.M."/>
            <person name="Luo M.C."/>
            <person name="Dvorak J."/>
        </authorList>
    </citation>
    <scope>NUCLEOTIDE SEQUENCE [LARGE SCALE GENOMIC DNA]</scope>
    <source>
        <strain evidence="2">cv. AL8/78</strain>
    </source>
</reference>
<evidence type="ECO:0000313" key="2">
    <source>
        <dbReference type="EnsemblPlants" id="AET3Gv20348000.1"/>
    </source>
</evidence>
<dbReference type="Gramene" id="AET3Gv20348000.1">
    <property type="protein sequence ID" value="AET3Gv20348000.1"/>
    <property type="gene ID" value="AET3Gv20348000"/>
</dbReference>
<protein>
    <recommendedName>
        <fullName evidence="4">DUF4283 domain-containing protein</fullName>
    </recommendedName>
</protein>
<reference evidence="3" key="1">
    <citation type="journal article" date="2014" name="Science">
        <title>Ancient hybridizations among the ancestral genomes of bread wheat.</title>
        <authorList>
            <consortium name="International Wheat Genome Sequencing Consortium,"/>
            <person name="Marcussen T."/>
            <person name="Sandve S.R."/>
            <person name="Heier L."/>
            <person name="Spannagl M."/>
            <person name="Pfeifer M."/>
            <person name="Jakobsen K.S."/>
            <person name="Wulff B.B."/>
            <person name="Steuernagel B."/>
            <person name="Mayer K.F."/>
            <person name="Olsen O.A."/>
        </authorList>
    </citation>
    <scope>NUCLEOTIDE SEQUENCE [LARGE SCALE GENOMIC DNA]</scope>
    <source>
        <strain evidence="3">cv. AL8/78</strain>
    </source>
</reference>
<dbReference type="PANTHER" id="PTHR33087:SF42">
    <property type="entry name" value="DUF4283 DOMAIN-CONTAINING PROTEIN"/>
    <property type="match status" value="1"/>
</dbReference>
<dbReference type="EnsemblPlants" id="AET3Gv20348000.1">
    <property type="protein sequence ID" value="AET3Gv20348000.1"/>
    <property type="gene ID" value="AET3Gv20348000"/>
</dbReference>
<dbReference type="STRING" id="200361.A0A453EHU8"/>
<reference evidence="3" key="2">
    <citation type="journal article" date="2017" name="Nat. Plants">
        <title>The Aegilops tauschii genome reveals multiple impacts of transposons.</title>
        <authorList>
            <person name="Zhao G."/>
            <person name="Zou C."/>
            <person name="Li K."/>
            <person name="Wang K."/>
            <person name="Li T."/>
            <person name="Gao L."/>
            <person name="Zhang X."/>
            <person name="Wang H."/>
            <person name="Yang Z."/>
            <person name="Liu X."/>
            <person name="Jiang W."/>
            <person name="Mao L."/>
            <person name="Kong X."/>
            <person name="Jiao Y."/>
            <person name="Jia J."/>
        </authorList>
    </citation>
    <scope>NUCLEOTIDE SEQUENCE [LARGE SCALE GENOMIC DNA]</scope>
    <source>
        <strain evidence="3">cv. AL8/78</strain>
    </source>
</reference>
<dbReference type="AlphaFoldDB" id="A0A453EHU8"/>
<dbReference type="Proteomes" id="UP000015105">
    <property type="component" value="Chromosome 3D"/>
</dbReference>
<reference evidence="2" key="4">
    <citation type="submission" date="2019-03" db="UniProtKB">
        <authorList>
            <consortium name="EnsemblPlants"/>
        </authorList>
    </citation>
    <scope>IDENTIFICATION</scope>
</reference>
<feature type="region of interest" description="Disordered" evidence="1">
    <location>
        <begin position="157"/>
        <end position="184"/>
    </location>
</feature>
<dbReference type="PANTHER" id="PTHR33087">
    <property type="entry name" value="OS07G0539200 PROTEIN"/>
    <property type="match status" value="1"/>
</dbReference>
<feature type="region of interest" description="Disordered" evidence="1">
    <location>
        <begin position="196"/>
        <end position="219"/>
    </location>
</feature>
<evidence type="ECO:0000313" key="3">
    <source>
        <dbReference type="Proteomes" id="UP000015105"/>
    </source>
</evidence>
<reference evidence="2" key="3">
    <citation type="journal article" date="2017" name="Nature">
        <title>Genome sequence of the progenitor of the wheat D genome Aegilops tauschii.</title>
        <authorList>
            <person name="Luo M.C."/>
            <person name="Gu Y.Q."/>
            <person name="Puiu D."/>
            <person name="Wang H."/>
            <person name="Twardziok S.O."/>
            <person name="Deal K.R."/>
            <person name="Huo N."/>
            <person name="Zhu T."/>
            <person name="Wang L."/>
            <person name="Wang Y."/>
            <person name="McGuire P.E."/>
            <person name="Liu S."/>
            <person name="Long H."/>
            <person name="Ramasamy R.K."/>
            <person name="Rodriguez J.C."/>
            <person name="Van S.L."/>
            <person name="Yuan L."/>
            <person name="Wang Z."/>
            <person name="Xia Z."/>
            <person name="Xiao L."/>
            <person name="Anderson O.D."/>
            <person name="Ouyang S."/>
            <person name="Liang Y."/>
            <person name="Zimin A.V."/>
            <person name="Pertea G."/>
            <person name="Qi P."/>
            <person name="Bennetzen J.L."/>
            <person name="Dai X."/>
            <person name="Dawson M.W."/>
            <person name="Muller H.G."/>
            <person name="Kugler K."/>
            <person name="Rivarola-Duarte L."/>
            <person name="Spannagl M."/>
            <person name="Mayer K.F.X."/>
            <person name="Lu F.H."/>
            <person name="Bevan M.W."/>
            <person name="Leroy P."/>
            <person name="Li P."/>
            <person name="You F.M."/>
            <person name="Sun Q."/>
            <person name="Liu Z."/>
            <person name="Lyons E."/>
            <person name="Wicker T."/>
            <person name="Salzberg S.L."/>
            <person name="Devos K.M."/>
            <person name="Dvorak J."/>
        </authorList>
    </citation>
    <scope>NUCLEOTIDE SEQUENCE [LARGE SCALE GENOMIC DNA]</scope>
    <source>
        <strain evidence="2">cv. AL8/78</strain>
    </source>
</reference>
<organism evidence="2 3">
    <name type="scientific">Aegilops tauschii subsp. strangulata</name>
    <name type="common">Goatgrass</name>
    <dbReference type="NCBI Taxonomy" id="200361"/>
    <lineage>
        <taxon>Eukaryota</taxon>
        <taxon>Viridiplantae</taxon>
        <taxon>Streptophyta</taxon>
        <taxon>Embryophyta</taxon>
        <taxon>Tracheophyta</taxon>
        <taxon>Spermatophyta</taxon>
        <taxon>Magnoliopsida</taxon>
        <taxon>Liliopsida</taxon>
        <taxon>Poales</taxon>
        <taxon>Poaceae</taxon>
        <taxon>BOP clade</taxon>
        <taxon>Pooideae</taxon>
        <taxon>Triticodae</taxon>
        <taxon>Triticeae</taxon>
        <taxon>Triticinae</taxon>
        <taxon>Aegilops</taxon>
    </lineage>
</organism>
<keyword evidence="3" id="KW-1185">Reference proteome</keyword>
<evidence type="ECO:0008006" key="4">
    <source>
        <dbReference type="Google" id="ProtNLM"/>
    </source>
</evidence>
<feature type="compositionally biased region" description="Polar residues" evidence="1">
    <location>
        <begin position="162"/>
        <end position="178"/>
    </location>
</feature>